<dbReference type="Proteomes" id="UP000677228">
    <property type="component" value="Unassembled WGS sequence"/>
</dbReference>
<evidence type="ECO:0000313" key="2">
    <source>
        <dbReference type="EMBL" id="CAF4041566.1"/>
    </source>
</evidence>
<dbReference type="EMBL" id="CAJOBA010037396">
    <property type="protein sequence ID" value="CAF4041566.1"/>
    <property type="molecule type" value="Genomic_DNA"/>
</dbReference>
<dbReference type="Pfam" id="PF13489">
    <property type="entry name" value="Methyltransf_23"/>
    <property type="match status" value="1"/>
</dbReference>
<organism evidence="1 3">
    <name type="scientific">Didymodactylos carnosus</name>
    <dbReference type="NCBI Taxonomy" id="1234261"/>
    <lineage>
        <taxon>Eukaryota</taxon>
        <taxon>Metazoa</taxon>
        <taxon>Spiralia</taxon>
        <taxon>Gnathifera</taxon>
        <taxon>Rotifera</taxon>
        <taxon>Eurotatoria</taxon>
        <taxon>Bdelloidea</taxon>
        <taxon>Philodinida</taxon>
        <taxon>Philodinidae</taxon>
        <taxon>Didymodactylos</taxon>
    </lineage>
</organism>
<evidence type="ECO:0000313" key="1">
    <source>
        <dbReference type="EMBL" id="CAF1233419.1"/>
    </source>
</evidence>
<evidence type="ECO:0008006" key="4">
    <source>
        <dbReference type="Google" id="ProtNLM"/>
    </source>
</evidence>
<reference evidence="1" key="1">
    <citation type="submission" date="2021-02" db="EMBL/GenBank/DDBJ databases">
        <authorList>
            <person name="Nowell W R."/>
        </authorList>
    </citation>
    <scope>NUCLEOTIDE SEQUENCE</scope>
</reference>
<dbReference type="Proteomes" id="UP000682733">
    <property type="component" value="Unassembled WGS sequence"/>
</dbReference>
<dbReference type="Gene3D" id="3.40.50.150">
    <property type="entry name" value="Vaccinia Virus protein VP39"/>
    <property type="match status" value="1"/>
</dbReference>
<protein>
    <recommendedName>
        <fullName evidence="4">Methyltransferase domain-containing protein</fullName>
    </recommendedName>
</protein>
<evidence type="ECO:0000313" key="3">
    <source>
        <dbReference type="Proteomes" id="UP000677228"/>
    </source>
</evidence>
<comment type="caution">
    <text evidence="1">The sequence shown here is derived from an EMBL/GenBank/DDBJ whole genome shotgun (WGS) entry which is preliminary data.</text>
</comment>
<accession>A0A8S2ENT3</accession>
<proteinExistence type="predicted"/>
<dbReference type="SUPFAM" id="SSF53335">
    <property type="entry name" value="S-adenosyl-L-methionine-dependent methyltransferases"/>
    <property type="match status" value="1"/>
</dbReference>
<dbReference type="EMBL" id="CAJNOK010015848">
    <property type="protein sequence ID" value="CAF1233419.1"/>
    <property type="molecule type" value="Genomic_DNA"/>
</dbReference>
<name>A0A8S2ENT3_9BILA</name>
<dbReference type="InterPro" id="IPR029063">
    <property type="entry name" value="SAM-dependent_MTases_sf"/>
</dbReference>
<gene>
    <name evidence="1" type="ORF">OVA965_LOCUS25489</name>
    <name evidence="2" type="ORF">TMI583_LOCUS26220</name>
</gene>
<sequence length="269" mass="31043">MRPEIVQTTIDEKYLDLQQNPQLSKWTNMGKNNEMIFLNKEGAYIETNDLIFKFMDDNIEHRHFLDLGTGNAELLLHVNKLLNIPFDCIFGISAVDHRPVDSLIPNTSYFITNIDNLNEWSNKITTFRYSLIVSSSTFYHLVDPLTALETVYDLLEINGLAIIRHIPLSILRINAQHLELLLRRQGHTVCVMEMMNSPGNYLLAIVRRVEIPKLILPFQYTGDIISVSGTYTYAAVQLSTITNDEYILHQQQNTTFFQNIGIPIKQWKI</sequence>
<dbReference type="AlphaFoldDB" id="A0A8S2ENT3"/>